<dbReference type="AlphaFoldDB" id="A0A6G0WLU2"/>
<accession>A0A6G0WLU2</accession>
<evidence type="ECO:0000259" key="1">
    <source>
        <dbReference type="PROSITE" id="PS50053"/>
    </source>
</evidence>
<gene>
    <name evidence="2" type="ORF">Ae201684_013830</name>
</gene>
<dbReference type="SUPFAM" id="SSF54236">
    <property type="entry name" value="Ubiquitin-like"/>
    <property type="match status" value="1"/>
</dbReference>
<name>A0A6G0WLU2_9STRA</name>
<dbReference type="PROSITE" id="PS50053">
    <property type="entry name" value="UBIQUITIN_2"/>
    <property type="match status" value="1"/>
</dbReference>
<dbReference type="PANTHER" id="PTHR47725:SF2">
    <property type="entry name" value="UBIQUITIN-LIKE DOMAIN-CONTAINING PROTEIN"/>
    <property type="match status" value="1"/>
</dbReference>
<evidence type="ECO:0000313" key="3">
    <source>
        <dbReference type="Proteomes" id="UP000481153"/>
    </source>
</evidence>
<dbReference type="InterPro" id="IPR000626">
    <property type="entry name" value="Ubiquitin-like_dom"/>
</dbReference>
<comment type="caution">
    <text evidence="2">The sequence shown here is derived from an EMBL/GenBank/DDBJ whole genome shotgun (WGS) entry which is preliminary data.</text>
</comment>
<dbReference type="InterPro" id="IPR029071">
    <property type="entry name" value="Ubiquitin-like_domsf"/>
</dbReference>
<proteinExistence type="predicted"/>
<evidence type="ECO:0000313" key="2">
    <source>
        <dbReference type="EMBL" id="KAF0728279.1"/>
    </source>
</evidence>
<dbReference type="Proteomes" id="UP000481153">
    <property type="component" value="Unassembled WGS sequence"/>
</dbReference>
<dbReference type="PANTHER" id="PTHR47725">
    <property type="entry name" value="OS03G0364000 PROTEIN"/>
    <property type="match status" value="1"/>
</dbReference>
<reference evidence="2 3" key="1">
    <citation type="submission" date="2019-07" db="EMBL/GenBank/DDBJ databases">
        <title>Genomics analysis of Aphanomyces spp. identifies a new class of oomycete effector associated with host adaptation.</title>
        <authorList>
            <person name="Gaulin E."/>
        </authorList>
    </citation>
    <scope>NUCLEOTIDE SEQUENCE [LARGE SCALE GENOMIC DNA]</scope>
    <source>
        <strain evidence="2 3">ATCC 201684</strain>
    </source>
</reference>
<dbReference type="Gene3D" id="3.10.20.90">
    <property type="entry name" value="Phosphatidylinositol 3-kinase Catalytic Subunit, Chain A, domain 1"/>
    <property type="match status" value="1"/>
</dbReference>
<dbReference type="Pfam" id="PF11976">
    <property type="entry name" value="Rad60-SLD"/>
    <property type="match status" value="1"/>
</dbReference>
<dbReference type="InterPro" id="IPR022617">
    <property type="entry name" value="Rad60/SUMO-like_dom"/>
</dbReference>
<dbReference type="VEuPathDB" id="FungiDB:AeMF1_017243"/>
<keyword evidence="3" id="KW-1185">Reference proteome</keyword>
<dbReference type="OrthoDB" id="428577at2759"/>
<feature type="domain" description="Ubiquitin-like" evidence="1">
    <location>
        <begin position="1"/>
        <end position="80"/>
    </location>
</feature>
<sequence>MSIYLRVKRKNQTFFVLAEPHDTFVKIKETLASILSLSSPNQVQLWHTNKQKELLDAATVADQEIENDAIIYLCLKKENSDAWEEIQVTKIDHDHHDGNNNDHSTKG</sequence>
<organism evidence="2 3">
    <name type="scientific">Aphanomyces euteiches</name>
    <dbReference type="NCBI Taxonomy" id="100861"/>
    <lineage>
        <taxon>Eukaryota</taxon>
        <taxon>Sar</taxon>
        <taxon>Stramenopiles</taxon>
        <taxon>Oomycota</taxon>
        <taxon>Saprolegniomycetes</taxon>
        <taxon>Saprolegniales</taxon>
        <taxon>Verrucalvaceae</taxon>
        <taxon>Aphanomyces</taxon>
    </lineage>
</organism>
<protein>
    <recommendedName>
        <fullName evidence="1">Ubiquitin-like domain-containing protein</fullName>
    </recommendedName>
</protein>
<dbReference type="EMBL" id="VJMJ01000179">
    <property type="protein sequence ID" value="KAF0728279.1"/>
    <property type="molecule type" value="Genomic_DNA"/>
</dbReference>